<accession>A0A947GEG5</accession>
<dbReference type="CDD" id="cd00773">
    <property type="entry name" value="HisRS-like_core"/>
    <property type="match status" value="1"/>
</dbReference>
<evidence type="ECO:0000256" key="8">
    <source>
        <dbReference type="ARBA" id="ARBA00023146"/>
    </source>
</evidence>
<dbReference type="GO" id="GO:0004821">
    <property type="term" value="F:histidine-tRNA ligase activity"/>
    <property type="evidence" value="ECO:0007669"/>
    <property type="project" value="UniProtKB-UniRule"/>
</dbReference>
<dbReference type="PROSITE" id="PS50862">
    <property type="entry name" value="AA_TRNA_LIGASE_II"/>
    <property type="match status" value="1"/>
</dbReference>
<sequence length="495" mass="53815">MTGGDRLKARLPRGFVDRMPDEIRAVDAMLAKIRETYELYGFEPVETPLVEYTDALGKFLPDQDRPNEGVFSVQDDDEQWLSLRYDLTAPLARYVAENYEKLPKPYRSYRAGWVFRNEKPGPGRFRQFMQFDADTVGAPSVAADAEICMMAADTLENLGIARGDYVVKVNNRKVLDGVLEVIGLAGDDAAHRRLTALRAIDKLDRLGAEGVRYLLGDGRKDESGDFTPGAKLTPEAIDTVLAFVGAGAATTEATLDTLRRVVGSSARGSEGVEELAEIGRLVAAAGYDDGRVRIDPSVVRGLEYYTGPVYEAELTFEIVNDDGQTVRFGSVAGGGRYDGLVSRFIGEPVPATGFSIGVSRLTAALKSRGLIGGQTAPGPVVVLVMDRSETARYQAIVARLRAAGIRAELYLGGSGMKAQMKYADRRRAPCVVIQGSDERDRGVVQVKDLIEGKRLSGTITDNKEWRESRPAQFEVSEAPEALVPAILALLQGEKG</sequence>
<name>A0A947GEG5_9HYPH</name>
<keyword evidence="6 10" id="KW-0067">ATP-binding</keyword>
<protein>
    <recommendedName>
        <fullName evidence="10">Histidine--tRNA ligase</fullName>
        <ecNumber evidence="10">6.1.1.21</ecNumber>
    </recommendedName>
    <alternativeName>
        <fullName evidence="10">Histidyl-tRNA synthetase</fullName>
        <shortName evidence="10">HisRS</shortName>
    </alternativeName>
</protein>
<dbReference type="PANTHER" id="PTHR11476:SF7">
    <property type="entry name" value="HISTIDINE--TRNA LIGASE"/>
    <property type="match status" value="1"/>
</dbReference>
<dbReference type="InterPro" id="IPR045864">
    <property type="entry name" value="aa-tRNA-synth_II/BPL/LPL"/>
</dbReference>
<dbReference type="InterPro" id="IPR004154">
    <property type="entry name" value="Anticodon-bd"/>
</dbReference>
<dbReference type="GO" id="GO:0006427">
    <property type="term" value="P:histidyl-tRNA aminoacylation"/>
    <property type="evidence" value="ECO:0007669"/>
    <property type="project" value="UniProtKB-UniRule"/>
</dbReference>
<keyword evidence="14" id="KW-1185">Reference proteome</keyword>
<comment type="subunit">
    <text evidence="2 10">Homodimer.</text>
</comment>
<evidence type="ECO:0000256" key="3">
    <source>
        <dbReference type="ARBA" id="ARBA00022490"/>
    </source>
</evidence>
<feature type="binding site" evidence="11">
    <location>
        <position position="116"/>
    </location>
    <ligand>
        <name>L-histidine</name>
        <dbReference type="ChEBI" id="CHEBI:57595"/>
    </ligand>
</feature>
<dbReference type="InterPro" id="IPR036621">
    <property type="entry name" value="Anticodon-bd_dom_sf"/>
</dbReference>
<proteinExistence type="inferred from homology"/>
<comment type="subcellular location">
    <subcellularLocation>
        <location evidence="10">Cytoplasm</location>
    </subcellularLocation>
</comment>
<dbReference type="GO" id="GO:0005524">
    <property type="term" value="F:ATP binding"/>
    <property type="evidence" value="ECO:0007669"/>
    <property type="project" value="UniProtKB-UniRule"/>
</dbReference>
<evidence type="ECO:0000256" key="2">
    <source>
        <dbReference type="ARBA" id="ARBA00011738"/>
    </source>
</evidence>
<comment type="caution">
    <text evidence="13">The sequence shown here is derived from an EMBL/GenBank/DDBJ whole genome shotgun (WGS) entry which is preliminary data.</text>
</comment>
<evidence type="ECO:0000256" key="7">
    <source>
        <dbReference type="ARBA" id="ARBA00022917"/>
    </source>
</evidence>
<dbReference type="HAMAP" id="MF_00127">
    <property type="entry name" value="His_tRNA_synth"/>
    <property type="match status" value="1"/>
</dbReference>
<dbReference type="Proteomes" id="UP000766595">
    <property type="component" value="Unassembled WGS sequence"/>
</dbReference>
<keyword evidence="4 10" id="KW-0436">Ligase</keyword>
<feature type="binding site" evidence="11">
    <location>
        <begin position="86"/>
        <end position="88"/>
    </location>
    <ligand>
        <name>L-histidine</name>
        <dbReference type="ChEBI" id="CHEBI:57595"/>
    </ligand>
</feature>
<dbReference type="InterPro" id="IPR015807">
    <property type="entry name" value="His-tRNA-ligase"/>
</dbReference>
<comment type="catalytic activity">
    <reaction evidence="9 10">
        <text>tRNA(His) + L-histidine + ATP = L-histidyl-tRNA(His) + AMP + diphosphate + H(+)</text>
        <dbReference type="Rhea" id="RHEA:17313"/>
        <dbReference type="Rhea" id="RHEA-COMP:9665"/>
        <dbReference type="Rhea" id="RHEA-COMP:9689"/>
        <dbReference type="ChEBI" id="CHEBI:15378"/>
        <dbReference type="ChEBI" id="CHEBI:30616"/>
        <dbReference type="ChEBI" id="CHEBI:33019"/>
        <dbReference type="ChEBI" id="CHEBI:57595"/>
        <dbReference type="ChEBI" id="CHEBI:78442"/>
        <dbReference type="ChEBI" id="CHEBI:78527"/>
        <dbReference type="ChEBI" id="CHEBI:456215"/>
        <dbReference type="EC" id="6.1.1.21"/>
    </reaction>
</comment>
<feature type="binding site" evidence="11">
    <location>
        <position position="130"/>
    </location>
    <ligand>
        <name>L-histidine</name>
        <dbReference type="ChEBI" id="CHEBI:57595"/>
    </ligand>
</feature>
<evidence type="ECO:0000256" key="9">
    <source>
        <dbReference type="ARBA" id="ARBA00047639"/>
    </source>
</evidence>
<dbReference type="PIRSF" id="PIRSF001549">
    <property type="entry name" value="His-tRNA_synth"/>
    <property type="match status" value="1"/>
</dbReference>
<dbReference type="Pfam" id="PF13393">
    <property type="entry name" value="tRNA-synt_His"/>
    <property type="match status" value="1"/>
</dbReference>
<dbReference type="EC" id="6.1.1.21" evidence="10"/>
<evidence type="ECO:0000259" key="12">
    <source>
        <dbReference type="PROSITE" id="PS50862"/>
    </source>
</evidence>
<evidence type="ECO:0000313" key="13">
    <source>
        <dbReference type="EMBL" id="MBT9289340.1"/>
    </source>
</evidence>
<dbReference type="AlphaFoldDB" id="A0A947GEG5"/>
<evidence type="ECO:0000256" key="1">
    <source>
        <dbReference type="ARBA" id="ARBA00008226"/>
    </source>
</evidence>
<evidence type="ECO:0000313" key="14">
    <source>
        <dbReference type="Proteomes" id="UP000766595"/>
    </source>
</evidence>
<dbReference type="CDD" id="cd00859">
    <property type="entry name" value="HisRS_anticodon"/>
    <property type="match status" value="1"/>
</dbReference>
<gene>
    <name evidence="10 13" type="primary">hisS</name>
    <name evidence="13" type="ORF">KL771_07750</name>
</gene>
<dbReference type="NCBIfam" id="TIGR00442">
    <property type="entry name" value="hisS"/>
    <property type="match status" value="1"/>
</dbReference>
<dbReference type="EMBL" id="JAHHZF010000003">
    <property type="protein sequence ID" value="MBT9289340.1"/>
    <property type="molecule type" value="Genomic_DNA"/>
</dbReference>
<organism evidence="13 14">
    <name type="scientific">Prosthecodimorpha staleyi</name>
    <dbReference type="NCBI Taxonomy" id="2840188"/>
    <lineage>
        <taxon>Bacteria</taxon>
        <taxon>Pseudomonadati</taxon>
        <taxon>Pseudomonadota</taxon>
        <taxon>Alphaproteobacteria</taxon>
        <taxon>Hyphomicrobiales</taxon>
        <taxon>Ancalomicrobiaceae</taxon>
        <taxon>Prosthecodimorpha</taxon>
    </lineage>
</organism>
<keyword evidence="5 10" id="KW-0547">Nucleotide-binding</keyword>
<dbReference type="SUPFAM" id="SSF52954">
    <property type="entry name" value="Class II aaRS ABD-related"/>
    <property type="match status" value="1"/>
</dbReference>
<evidence type="ECO:0000256" key="4">
    <source>
        <dbReference type="ARBA" id="ARBA00022598"/>
    </source>
</evidence>
<keyword evidence="8 10" id="KW-0030">Aminoacyl-tRNA synthetase</keyword>
<dbReference type="SUPFAM" id="SSF55681">
    <property type="entry name" value="Class II aaRS and biotin synthetases"/>
    <property type="match status" value="1"/>
</dbReference>
<keyword evidence="3 10" id="KW-0963">Cytoplasm</keyword>
<dbReference type="Pfam" id="PF03129">
    <property type="entry name" value="HGTP_anticodon"/>
    <property type="match status" value="1"/>
</dbReference>
<dbReference type="Gene3D" id="3.40.50.800">
    <property type="entry name" value="Anticodon-binding domain"/>
    <property type="match status" value="1"/>
</dbReference>
<keyword evidence="7 10" id="KW-0648">Protein biosynthesis</keyword>
<feature type="binding site" evidence="11">
    <location>
        <begin position="304"/>
        <end position="305"/>
    </location>
    <ligand>
        <name>L-histidine</name>
        <dbReference type="ChEBI" id="CHEBI:57595"/>
    </ligand>
</feature>
<evidence type="ECO:0000256" key="10">
    <source>
        <dbReference type="HAMAP-Rule" id="MF_00127"/>
    </source>
</evidence>
<evidence type="ECO:0000256" key="11">
    <source>
        <dbReference type="PIRSR" id="PIRSR001549-1"/>
    </source>
</evidence>
<feature type="binding site" evidence="11">
    <location>
        <position position="300"/>
    </location>
    <ligand>
        <name>L-histidine</name>
        <dbReference type="ChEBI" id="CHEBI:57595"/>
    </ligand>
</feature>
<dbReference type="PANTHER" id="PTHR11476">
    <property type="entry name" value="HISTIDYL-TRNA SYNTHETASE"/>
    <property type="match status" value="1"/>
</dbReference>
<evidence type="ECO:0000256" key="6">
    <source>
        <dbReference type="ARBA" id="ARBA00022840"/>
    </source>
</evidence>
<feature type="domain" description="Aminoacyl-transfer RNA synthetases class-II family profile" evidence="12">
    <location>
        <begin position="13"/>
        <end position="377"/>
    </location>
</feature>
<dbReference type="Gene3D" id="3.30.930.10">
    <property type="entry name" value="Bira Bifunctional Protein, Domain 2"/>
    <property type="match status" value="1"/>
</dbReference>
<dbReference type="InterPro" id="IPR033656">
    <property type="entry name" value="HisRS_anticodon"/>
</dbReference>
<reference evidence="13 14" key="1">
    <citation type="submission" date="2021-06" db="EMBL/GenBank/DDBJ databases">
        <authorList>
            <person name="Grouzdev D.S."/>
            <person name="Koziaeva V."/>
        </authorList>
    </citation>
    <scope>NUCLEOTIDE SEQUENCE [LARGE SCALE GENOMIC DNA]</scope>
    <source>
        <strain evidence="13 14">22</strain>
    </source>
</reference>
<dbReference type="InterPro" id="IPR041715">
    <property type="entry name" value="HisRS-like_core"/>
</dbReference>
<evidence type="ECO:0000256" key="5">
    <source>
        <dbReference type="ARBA" id="ARBA00022741"/>
    </source>
</evidence>
<feature type="binding site" evidence="11">
    <location>
        <position position="134"/>
    </location>
    <ligand>
        <name>L-histidine</name>
        <dbReference type="ChEBI" id="CHEBI:57595"/>
    </ligand>
</feature>
<dbReference type="InterPro" id="IPR006195">
    <property type="entry name" value="aa-tRNA-synth_II"/>
</dbReference>
<comment type="similarity">
    <text evidence="1 10">Belongs to the class-II aminoacyl-tRNA synthetase family.</text>
</comment>
<dbReference type="InterPro" id="IPR004516">
    <property type="entry name" value="HisRS/HisZ"/>
</dbReference>
<dbReference type="GO" id="GO:0005737">
    <property type="term" value="C:cytoplasm"/>
    <property type="evidence" value="ECO:0007669"/>
    <property type="project" value="UniProtKB-SubCell"/>
</dbReference>
<dbReference type="RefSeq" id="WP_261967971.1">
    <property type="nucleotide sequence ID" value="NZ_JAHHZF010000003.1"/>
</dbReference>